<sequence length="183" mass="20029">MAPACQIPTVDTPDLILRGYREADFDAIAAFGASERARFVGGPHDRWACWRSFLAGVGHWGLRGFGMWVVEHRSSGQVAGRVGMILNDGWHEPELGWHIYDGFEGLGLAFQAAHAARAYAAQHQGLDQVISYINAENSRSVRLAHRLGATLERDTELLGQPCQIFRHPAVADITAPGASERQA</sequence>
<dbReference type="InterPro" id="IPR051531">
    <property type="entry name" value="N-acetyltransferase"/>
</dbReference>
<keyword evidence="3" id="KW-1185">Reference proteome</keyword>
<proteinExistence type="predicted"/>
<dbReference type="PROSITE" id="PS51186">
    <property type="entry name" value="GNAT"/>
    <property type="match status" value="1"/>
</dbReference>
<dbReference type="Pfam" id="PF13302">
    <property type="entry name" value="Acetyltransf_3"/>
    <property type="match status" value="1"/>
</dbReference>
<dbReference type="InterPro" id="IPR000182">
    <property type="entry name" value="GNAT_dom"/>
</dbReference>
<evidence type="ECO:0000313" key="2">
    <source>
        <dbReference type="EMBL" id="UXX85133.1"/>
    </source>
</evidence>
<dbReference type="PANTHER" id="PTHR43792">
    <property type="entry name" value="GNAT FAMILY, PUTATIVE (AFU_ORTHOLOGUE AFUA_3G00765)-RELATED-RELATED"/>
    <property type="match status" value="1"/>
</dbReference>
<evidence type="ECO:0000313" key="3">
    <source>
        <dbReference type="Proteomes" id="UP001064087"/>
    </source>
</evidence>
<gene>
    <name evidence="2" type="ORF">N7U68_09535</name>
</gene>
<name>A0ABY6DG95_9RHOB</name>
<dbReference type="SUPFAM" id="SSF55729">
    <property type="entry name" value="Acyl-CoA N-acyltransferases (Nat)"/>
    <property type="match status" value="1"/>
</dbReference>
<evidence type="ECO:0000259" key="1">
    <source>
        <dbReference type="PROSITE" id="PS51186"/>
    </source>
</evidence>
<protein>
    <submittedName>
        <fullName evidence="2">GNAT family N-acetyltransferase</fullName>
    </submittedName>
</protein>
<reference evidence="2" key="1">
    <citation type="submission" date="2022-10" db="EMBL/GenBank/DDBJ databases">
        <title>Roseovarius pelagicus sp. nov., isolated from Arctic seawater.</title>
        <authorList>
            <person name="Hong Y.W."/>
            <person name="Hwang C.Y."/>
        </authorList>
    </citation>
    <scope>NUCLEOTIDE SEQUENCE</scope>
    <source>
        <strain evidence="2">HL-MP18</strain>
    </source>
</reference>
<accession>A0ABY6DG95</accession>
<dbReference type="EMBL" id="CP106738">
    <property type="protein sequence ID" value="UXX85133.1"/>
    <property type="molecule type" value="Genomic_DNA"/>
</dbReference>
<feature type="domain" description="N-acetyltransferase" evidence="1">
    <location>
        <begin position="15"/>
        <end position="163"/>
    </location>
</feature>
<dbReference type="Proteomes" id="UP001064087">
    <property type="component" value="Chromosome"/>
</dbReference>
<organism evidence="2 3">
    <name type="scientific">Roseovarius pelagicus</name>
    <dbReference type="NCBI Taxonomy" id="2980108"/>
    <lineage>
        <taxon>Bacteria</taxon>
        <taxon>Pseudomonadati</taxon>
        <taxon>Pseudomonadota</taxon>
        <taxon>Alphaproteobacteria</taxon>
        <taxon>Rhodobacterales</taxon>
        <taxon>Roseobacteraceae</taxon>
        <taxon>Roseovarius</taxon>
    </lineage>
</organism>
<dbReference type="PANTHER" id="PTHR43792:SF1">
    <property type="entry name" value="N-ACETYLTRANSFERASE DOMAIN-CONTAINING PROTEIN"/>
    <property type="match status" value="1"/>
</dbReference>
<dbReference type="InterPro" id="IPR016181">
    <property type="entry name" value="Acyl_CoA_acyltransferase"/>
</dbReference>
<dbReference type="Gene3D" id="3.40.630.30">
    <property type="match status" value="1"/>
</dbReference>